<accession>A0A0W0DJK0</accession>
<dbReference type="PANTHER" id="PTHR31913">
    <property type="entry name" value="VACUOLAR IMPORT AND DEGRADATION PROTEIN 27"/>
    <property type="match status" value="1"/>
</dbReference>
<feature type="domain" description="Vid27 N-terminal" evidence="4">
    <location>
        <begin position="1"/>
        <end position="177"/>
    </location>
</feature>
<name>A0A0W0DJK0_CANGB</name>
<feature type="domain" description="Vid27 PH-like" evidence="3">
    <location>
        <begin position="264"/>
        <end position="368"/>
    </location>
</feature>
<evidence type="ECO:0000259" key="2">
    <source>
        <dbReference type="Pfam" id="PF08553"/>
    </source>
</evidence>
<dbReference type="VEuPathDB" id="FungiDB:B1J91_K04807g"/>
<dbReference type="SUPFAM" id="SSF50969">
    <property type="entry name" value="YVTN repeat-like/Quinoprotein amine dehydrogenase"/>
    <property type="match status" value="1"/>
</dbReference>
<dbReference type="InterPro" id="IPR040979">
    <property type="entry name" value="Vid27_N"/>
</dbReference>
<gene>
    <name evidence="5" type="ORF">AO440_003457</name>
</gene>
<dbReference type="PANTHER" id="PTHR31913:SF0">
    <property type="entry name" value="VACUOLAR IMPORT AND DEGRADATION PROTEIN 27"/>
    <property type="match status" value="1"/>
</dbReference>
<dbReference type="Proteomes" id="UP000054886">
    <property type="component" value="Unassembled WGS sequence"/>
</dbReference>
<dbReference type="Pfam" id="PF17747">
    <property type="entry name" value="VID27_PH"/>
    <property type="match status" value="1"/>
</dbReference>
<proteinExistence type="predicted"/>
<feature type="compositionally biased region" description="Polar residues" evidence="1">
    <location>
        <begin position="203"/>
        <end position="212"/>
    </location>
</feature>
<feature type="compositionally biased region" description="Basic and acidic residues" evidence="1">
    <location>
        <begin position="238"/>
        <end position="259"/>
    </location>
</feature>
<dbReference type="VEuPathDB" id="FungiDB:GWK60_K04653"/>
<evidence type="ECO:0000259" key="3">
    <source>
        <dbReference type="Pfam" id="PF17747"/>
    </source>
</evidence>
<feature type="compositionally biased region" description="Acidic residues" evidence="1">
    <location>
        <begin position="404"/>
        <end position="416"/>
    </location>
</feature>
<dbReference type="Pfam" id="PF08553">
    <property type="entry name" value="VID27"/>
    <property type="match status" value="1"/>
</dbReference>
<comment type="caution">
    <text evidence="5">The sequence shown here is derived from an EMBL/GenBank/DDBJ whole genome shotgun (WGS) entry which is preliminary data.</text>
</comment>
<dbReference type="InterPro" id="IPR011044">
    <property type="entry name" value="Quino_amine_DH_bsu"/>
</dbReference>
<feature type="compositionally biased region" description="Low complexity" evidence="1">
    <location>
        <begin position="432"/>
        <end position="445"/>
    </location>
</feature>
<evidence type="ECO:0000313" key="6">
    <source>
        <dbReference type="Proteomes" id="UP000054886"/>
    </source>
</evidence>
<feature type="domain" description="Vacuolar import/degradation Vid27 C-terminal" evidence="2">
    <location>
        <begin position="443"/>
        <end position="792"/>
    </location>
</feature>
<dbReference type="InterPro" id="IPR040768">
    <property type="entry name" value="Vid27_PH"/>
</dbReference>
<dbReference type="GO" id="GO:0005737">
    <property type="term" value="C:cytoplasm"/>
    <property type="evidence" value="ECO:0007669"/>
    <property type="project" value="TreeGrafter"/>
</dbReference>
<protein>
    <submittedName>
        <fullName evidence="5">Vacuolar import and degradation protein 27</fullName>
    </submittedName>
</protein>
<evidence type="ECO:0000313" key="5">
    <source>
        <dbReference type="EMBL" id="KTA96424.1"/>
    </source>
</evidence>
<dbReference type="VEuPathDB" id="FungiDB:CAGL0K04807g"/>
<evidence type="ECO:0000259" key="4">
    <source>
        <dbReference type="Pfam" id="PF17748"/>
    </source>
</evidence>
<dbReference type="AlphaFoldDB" id="A0A0W0DJK0"/>
<feature type="region of interest" description="Disordered" evidence="1">
    <location>
        <begin position="404"/>
        <end position="445"/>
    </location>
</feature>
<reference evidence="5 6" key="1">
    <citation type="submission" date="2015-10" db="EMBL/GenBank/DDBJ databases">
        <title>Draft genomes sequences of Candida glabrata isolates 1A, 1B, 2A, 2B, 3A and 3B.</title>
        <authorList>
            <person name="Haavelsrud O.E."/>
            <person name="Gaustad P."/>
        </authorList>
    </citation>
    <scope>NUCLEOTIDE SEQUENCE [LARGE SCALE GENOMIC DNA]</scope>
    <source>
        <strain evidence="5">910700640</strain>
    </source>
</reference>
<dbReference type="InterPro" id="IPR013863">
    <property type="entry name" value="VID27_C"/>
</dbReference>
<dbReference type="Pfam" id="PF17748">
    <property type="entry name" value="VID27_N"/>
    <property type="match status" value="1"/>
</dbReference>
<sequence>MNIIKKFMQLGEKQEISMIPSGEFNLLRSRKSPKSSLECIYNDAMLRIRKNGDWNFELVVNKIVEVGDNNNGDDSSDYTDDSVSVLSVASKRREEEWNFELKKDLNFSKEWNKNGDAAFVWGNTLGDEEVEKVQFVITPQLSLTEIENFLLTVYRCMYEAEHKKSASHVSREQLYKYRPEPPKELFVTESDSYDEENLGVSLSEVNPSQDNTSDNDDLFVDAPDNLDSKAKGKKIKTPKKDKTKASPSSSEEHKENNKGVEGEKLCLLNAKVFVYDPFEEKFMIQEENVPIALVQSGKYEFWLSMEGKDVEFGLAVSPQANPSFTLSNNSFTFNYTVSRITLSYKIEFNDFKDFTIFENCWSKCIWMTLNKKDWEELPKNEQKYIEDTIIADLERDLDTILKLDDEEEESEDEEDNEYSKSVVSSEAFEDPNSGSNKSNSSKGNSSLTVAFRGNRSYVVRDDKIGVFKVDDDDDLEFVSAIKNISDKNKKILDPKDPMMYMEDRFMVLSDSKNGDKLYKMDIERGKIVDEWEFKDKNVVQYAPTKKFDQLVAEQTLLGISDKSVFKIDPRINTKNKIVQDESKDYATKYNFSSLATTKDGYVAVGSKRGDIRLYDRLGIRAKTLIPSLGQAIKYITVSGDGRWLLATCDASLLLMDLSIKSGKNAGNISFLKSTPASENNKTYILQISPEHATHILNYTKKPLCFTKAYFNTGINQKEDRILTSNGPFAISWSMKKVLAGDEKPYKLDWYDSTVIENNFEYNNKQNVIVALKNDVSLSKIKHFKNVNKSIFKNEPK</sequence>
<dbReference type="Gene3D" id="2.130.10.10">
    <property type="entry name" value="YVTN repeat-like/Quinoprotein amine dehydrogenase"/>
    <property type="match status" value="1"/>
</dbReference>
<dbReference type="InterPro" id="IPR015943">
    <property type="entry name" value="WD40/YVTN_repeat-like_dom_sf"/>
</dbReference>
<evidence type="ECO:0000256" key="1">
    <source>
        <dbReference type="SAM" id="MobiDB-lite"/>
    </source>
</evidence>
<dbReference type="VEuPathDB" id="FungiDB:GVI51_K04653"/>
<feature type="region of interest" description="Disordered" evidence="1">
    <location>
        <begin position="203"/>
        <end position="259"/>
    </location>
</feature>
<organism evidence="5 6">
    <name type="scientific">Candida glabrata</name>
    <name type="common">Yeast</name>
    <name type="synonym">Torulopsis glabrata</name>
    <dbReference type="NCBI Taxonomy" id="5478"/>
    <lineage>
        <taxon>Eukaryota</taxon>
        <taxon>Fungi</taxon>
        <taxon>Dikarya</taxon>
        <taxon>Ascomycota</taxon>
        <taxon>Saccharomycotina</taxon>
        <taxon>Saccharomycetes</taxon>
        <taxon>Saccharomycetales</taxon>
        <taxon>Saccharomycetaceae</taxon>
        <taxon>Nakaseomyces</taxon>
    </lineage>
</organism>
<dbReference type="EMBL" id="LLZZ01000172">
    <property type="protein sequence ID" value="KTA96424.1"/>
    <property type="molecule type" value="Genomic_DNA"/>
</dbReference>
<dbReference type="InterPro" id="IPR040458">
    <property type="entry name" value="Vid27"/>
</dbReference>
<dbReference type="GO" id="GO:0005634">
    <property type="term" value="C:nucleus"/>
    <property type="evidence" value="ECO:0007669"/>
    <property type="project" value="TreeGrafter"/>
</dbReference>